<accession>A0A6J5PVT8</accession>
<organism evidence="3">
    <name type="scientific">uncultured Caudovirales phage</name>
    <dbReference type="NCBI Taxonomy" id="2100421"/>
    <lineage>
        <taxon>Viruses</taxon>
        <taxon>Duplodnaviria</taxon>
        <taxon>Heunggongvirae</taxon>
        <taxon>Uroviricota</taxon>
        <taxon>Caudoviricetes</taxon>
        <taxon>Peduoviridae</taxon>
        <taxon>Maltschvirus</taxon>
        <taxon>Maltschvirus maltsch</taxon>
    </lineage>
</organism>
<dbReference type="EMBL" id="LR797080">
    <property type="protein sequence ID" value="CAB4185653.1"/>
    <property type="molecule type" value="Genomic_DNA"/>
</dbReference>
<sequence length="58" mass="6489">MAELTDKEKDSLLSDMETASRNIKTVNKGQGIEKKYGMAYQALVKAGLAPQIKKKYRV</sequence>
<evidence type="ECO:0000313" key="7">
    <source>
        <dbReference type="EMBL" id="CAB4192814.1"/>
    </source>
</evidence>
<dbReference type="EMBL" id="LR796983">
    <property type="protein sequence ID" value="CAB4179606.1"/>
    <property type="molecule type" value="Genomic_DNA"/>
</dbReference>
<evidence type="ECO:0000313" key="4">
    <source>
        <dbReference type="EMBL" id="CAB4179606.1"/>
    </source>
</evidence>
<dbReference type="EMBL" id="LR797188">
    <property type="protein sequence ID" value="CAB4192814.1"/>
    <property type="molecule type" value="Genomic_DNA"/>
</dbReference>
<gene>
    <name evidence="4" type="ORF">UFOVP1032_14</name>
    <name evidence="5" type="ORF">UFOVP1125_82</name>
    <name evidence="6" type="ORF">UFOVP1173_28</name>
    <name evidence="7" type="ORF">UFOVP1241_98</name>
    <name evidence="8" type="ORF">UFOVP1491_14</name>
    <name evidence="9" type="ORF">UFOVP1579_14</name>
    <name evidence="1" type="ORF">UFOVP485_107</name>
    <name evidence="2" type="ORF">UFOVP575_59</name>
    <name evidence="3" type="ORF">UFOVP963_101</name>
</gene>
<evidence type="ECO:0000313" key="9">
    <source>
        <dbReference type="EMBL" id="CAB5231017.1"/>
    </source>
</evidence>
<dbReference type="EMBL" id="LR797131">
    <property type="protein sequence ID" value="CAB4188919.1"/>
    <property type="molecule type" value="Genomic_DNA"/>
</dbReference>
<dbReference type="EMBL" id="LR798431">
    <property type="protein sequence ID" value="CAB5231017.1"/>
    <property type="molecule type" value="Genomic_DNA"/>
</dbReference>
<dbReference type="EMBL" id="LR796915">
    <property type="protein sequence ID" value="CAB4174957.1"/>
    <property type="molecule type" value="Genomic_DNA"/>
</dbReference>
<evidence type="ECO:0000313" key="5">
    <source>
        <dbReference type="EMBL" id="CAB4185653.1"/>
    </source>
</evidence>
<dbReference type="EMBL" id="LR796551">
    <property type="protein sequence ID" value="CAB4150932.1"/>
    <property type="molecule type" value="Genomic_DNA"/>
</dbReference>
<name>A0A6J5PVT8_9CAUD</name>
<evidence type="ECO:0000313" key="2">
    <source>
        <dbReference type="EMBL" id="CAB4150932.1"/>
    </source>
</evidence>
<evidence type="ECO:0000313" key="3">
    <source>
        <dbReference type="EMBL" id="CAB4174957.1"/>
    </source>
</evidence>
<dbReference type="EMBL" id="LR796457">
    <property type="protein sequence ID" value="CAB4145992.1"/>
    <property type="molecule type" value="Genomic_DNA"/>
</dbReference>
<dbReference type="EMBL" id="LR797455">
    <property type="protein sequence ID" value="CAB4217184.1"/>
    <property type="molecule type" value="Genomic_DNA"/>
</dbReference>
<reference evidence="3" key="1">
    <citation type="submission" date="2020-05" db="EMBL/GenBank/DDBJ databases">
        <authorList>
            <person name="Chiriac C."/>
            <person name="Salcher M."/>
            <person name="Ghai R."/>
            <person name="Kavagutti S V."/>
        </authorList>
    </citation>
    <scope>NUCLEOTIDE SEQUENCE</scope>
</reference>
<evidence type="ECO:0000313" key="6">
    <source>
        <dbReference type="EMBL" id="CAB4188919.1"/>
    </source>
</evidence>
<evidence type="ECO:0000313" key="8">
    <source>
        <dbReference type="EMBL" id="CAB4217184.1"/>
    </source>
</evidence>
<protein>
    <submittedName>
        <fullName evidence="3">Uncharacterized protein</fullName>
    </submittedName>
</protein>
<proteinExistence type="predicted"/>
<evidence type="ECO:0000313" key="1">
    <source>
        <dbReference type="EMBL" id="CAB4145992.1"/>
    </source>
</evidence>